<comment type="similarity">
    <text evidence="1 2">Belongs to the anti-sigma-factor antagonist family.</text>
</comment>
<name>A0A0B9GBU1_9GAMM</name>
<evidence type="ECO:0000256" key="2">
    <source>
        <dbReference type="RuleBase" id="RU003749"/>
    </source>
</evidence>
<dbReference type="EMBL" id="JWLZ01000179">
    <property type="protein sequence ID" value="KHT62360.1"/>
    <property type="molecule type" value="Genomic_DNA"/>
</dbReference>
<sequence>MNQTVKKANIGLRLQDEFDAHLARQMEPEFEMLSQTDNDEMIIDMTEVHFIDSCGIGAIVFLYKRLKCRGKSLHLLNVNGQPRQLMKMLRIDKVIPLITSAELC</sequence>
<evidence type="ECO:0000313" key="5">
    <source>
        <dbReference type="Proteomes" id="UP000031278"/>
    </source>
</evidence>
<dbReference type="SUPFAM" id="SSF52091">
    <property type="entry name" value="SpoIIaa-like"/>
    <property type="match status" value="1"/>
</dbReference>
<evidence type="ECO:0000313" key="4">
    <source>
        <dbReference type="EMBL" id="KHT62360.1"/>
    </source>
</evidence>
<gene>
    <name evidence="4" type="ORF">RJ45_17725</name>
</gene>
<dbReference type="GO" id="GO:0043856">
    <property type="term" value="F:anti-sigma factor antagonist activity"/>
    <property type="evidence" value="ECO:0007669"/>
    <property type="project" value="InterPro"/>
</dbReference>
<dbReference type="Pfam" id="PF01740">
    <property type="entry name" value="STAS"/>
    <property type="match status" value="1"/>
</dbReference>
<dbReference type="CDD" id="cd07043">
    <property type="entry name" value="STAS_anti-anti-sigma_factors"/>
    <property type="match status" value="1"/>
</dbReference>
<dbReference type="PANTHER" id="PTHR33495:SF2">
    <property type="entry name" value="ANTI-SIGMA FACTOR ANTAGONIST TM_1081-RELATED"/>
    <property type="match status" value="1"/>
</dbReference>
<evidence type="ECO:0000259" key="3">
    <source>
        <dbReference type="PROSITE" id="PS50801"/>
    </source>
</evidence>
<reference evidence="4 5" key="1">
    <citation type="submission" date="2014-12" db="EMBL/GenBank/DDBJ databases">
        <title>Genome sequencing of Photobacterium gaetbulicola AD005a.</title>
        <authorList>
            <person name="Adrian T.G.S."/>
            <person name="Chan K.G."/>
        </authorList>
    </citation>
    <scope>NUCLEOTIDE SEQUENCE [LARGE SCALE GENOMIC DNA]</scope>
    <source>
        <strain evidence="4 5">AD005a</strain>
    </source>
</reference>
<comment type="caution">
    <text evidence="4">The sequence shown here is derived from an EMBL/GenBank/DDBJ whole genome shotgun (WGS) entry which is preliminary data.</text>
</comment>
<dbReference type="AlphaFoldDB" id="A0A0B9GBU1"/>
<organism evidence="4 5">
    <name type="scientific">Photobacterium gaetbulicola</name>
    <dbReference type="NCBI Taxonomy" id="1295392"/>
    <lineage>
        <taxon>Bacteria</taxon>
        <taxon>Pseudomonadati</taxon>
        <taxon>Pseudomonadota</taxon>
        <taxon>Gammaproteobacteria</taxon>
        <taxon>Vibrionales</taxon>
        <taxon>Vibrionaceae</taxon>
        <taxon>Photobacterium</taxon>
    </lineage>
</organism>
<dbReference type="PANTHER" id="PTHR33495">
    <property type="entry name" value="ANTI-SIGMA FACTOR ANTAGONIST TM_1081-RELATED-RELATED"/>
    <property type="match status" value="1"/>
</dbReference>
<evidence type="ECO:0000256" key="1">
    <source>
        <dbReference type="ARBA" id="ARBA00009013"/>
    </source>
</evidence>
<dbReference type="InterPro" id="IPR003658">
    <property type="entry name" value="Anti-sigma_ant"/>
</dbReference>
<proteinExistence type="inferred from homology"/>
<dbReference type="RefSeq" id="WP_039465368.1">
    <property type="nucleotide sequence ID" value="NZ_JWLZ01000179.1"/>
</dbReference>
<feature type="domain" description="STAS" evidence="3">
    <location>
        <begin position="12"/>
        <end position="104"/>
    </location>
</feature>
<dbReference type="InterPro" id="IPR036513">
    <property type="entry name" value="STAS_dom_sf"/>
</dbReference>
<dbReference type="PROSITE" id="PS50801">
    <property type="entry name" value="STAS"/>
    <property type="match status" value="1"/>
</dbReference>
<dbReference type="InterPro" id="IPR002645">
    <property type="entry name" value="STAS_dom"/>
</dbReference>
<dbReference type="Proteomes" id="UP000031278">
    <property type="component" value="Unassembled WGS sequence"/>
</dbReference>
<accession>A0A0B9GBU1</accession>
<dbReference type="NCBIfam" id="TIGR00377">
    <property type="entry name" value="ant_ant_sig"/>
    <property type="match status" value="1"/>
</dbReference>
<dbReference type="Gene3D" id="3.30.750.24">
    <property type="entry name" value="STAS domain"/>
    <property type="match status" value="1"/>
</dbReference>
<protein>
    <recommendedName>
        <fullName evidence="2">Anti-sigma factor antagonist</fullName>
    </recommendedName>
</protein>